<dbReference type="Gene3D" id="3.40.50.10790">
    <property type="entry name" value="S-adenosyl-l-methionine hydroxide adenosyltransferase, N-terminal"/>
    <property type="match status" value="1"/>
</dbReference>
<dbReference type="GeneID" id="79716902"/>
<dbReference type="InterPro" id="IPR046470">
    <property type="entry name" value="SAM_HAT_C"/>
</dbReference>
<dbReference type="SUPFAM" id="SSF101852">
    <property type="entry name" value="Bacterial fluorinating enzyme, C-terminal domain"/>
    <property type="match status" value="1"/>
</dbReference>
<proteinExistence type="inferred from homology"/>
<dbReference type="EMBL" id="CP093245">
    <property type="protein sequence ID" value="UNH31919.1"/>
    <property type="molecule type" value="Genomic_DNA"/>
</dbReference>
<feature type="domain" description="S-adenosyl-l-methionine hydroxide adenosyltransferase C-terminal" evidence="4">
    <location>
        <begin position="199"/>
        <end position="292"/>
    </location>
</feature>
<dbReference type="InterPro" id="IPR023227">
    <property type="entry name" value="SAM_OH_AdoTrfase_C_sf"/>
</dbReference>
<dbReference type="Proteomes" id="UP000829116">
    <property type="component" value="Chromosome"/>
</dbReference>
<evidence type="ECO:0000259" key="3">
    <source>
        <dbReference type="Pfam" id="PF01887"/>
    </source>
</evidence>
<dbReference type="PANTHER" id="PTHR35092:SF1">
    <property type="entry name" value="CHLORINASE MJ1651"/>
    <property type="match status" value="1"/>
</dbReference>
<dbReference type="PANTHER" id="PTHR35092">
    <property type="entry name" value="CHLORINASE MJ1651"/>
    <property type="match status" value="1"/>
</dbReference>
<evidence type="ECO:0000313" key="5">
    <source>
        <dbReference type="EMBL" id="UNH31919.1"/>
    </source>
</evidence>
<dbReference type="SUPFAM" id="SSF102522">
    <property type="entry name" value="Bacterial fluorinating enzyme, N-terminal domain"/>
    <property type="match status" value="1"/>
</dbReference>
<dbReference type="AlphaFoldDB" id="A0A9Q8Q4M7"/>
<dbReference type="InterPro" id="IPR002747">
    <property type="entry name" value="SAM_OH_AdoTrfase"/>
</dbReference>
<dbReference type="Pfam" id="PF01887">
    <property type="entry name" value="SAM_HAT_N"/>
    <property type="match status" value="1"/>
</dbReference>
<keyword evidence="1" id="KW-0949">S-adenosyl-L-methionine</keyword>
<sequence length="300" mass="33314">MKKRLLSLVILGSLFSFSSMANHALVLQSDFGLGDGAVSAMQGVAFTVDDQIQLFNLTHDIPAYDVWQAAYRLYQTAEYWPAGTVFVSVVDPGVGTERKSVVLKTKNKQYFVSPDNGTLTLVAEKFGIAEVREINEVTNRLKNSNQSYTFHGRDVYAYVGAKLASGLMRFDDVGPKLPQEITSIPYQTAEITGEQQINGNIPILDIRYGNIWTNIPADMLKKANINKHDKLCITIFEHKAIKYQGKAPFVSTFGDVNKGKPLVYINSLMNVSVALNMMNFAEKYQISSGGDWSINFKACN</sequence>
<name>A0A9Q8Q4M7_9GAMM</name>
<feature type="domain" description="S-adenosyl-l-methionine hydroxide adenosyltransferase N-terminal" evidence="3">
    <location>
        <begin position="25"/>
        <end position="172"/>
    </location>
</feature>
<comment type="similarity">
    <text evidence="2">Belongs to the SAM hydrolase / SAM-dependent halogenase family.</text>
</comment>
<dbReference type="InterPro" id="IPR023228">
    <property type="entry name" value="SAM_OH_AdoTrfase_N_sf"/>
</dbReference>
<organism evidence="5 6">
    <name type="scientific">Moellerella wisconsensis</name>
    <dbReference type="NCBI Taxonomy" id="158849"/>
    <lineage>
        <taxon>Bacteria</taxon>
        <taxon>Pseudomonadati</taxon>
        <taxon>Pseudomonadota</taxon>
        <taxon>Gammaproteobacteria</taxon>
        <taxon>Enterobacterales</taxon>
        <taxon>Morganellaceae</taxon>
        <taxon>Moellerella</taxon>
    </lineage>
</organism>
<dbReference type="Pfam" id="PF20257">
    <property type="entry name" value="SAM_HAT_C"/>
    <property type="match status" value="1"/>
</dbReference>
<reference evidence="5" key="1">
    <citation type="submission" date="2022-03" db="EMBL/GenBank/DDBJ databases">
        <title>ESBL-producing Moellerella wisconsensis and Escherichia marmotae isolated from wild game meat.</title>
        <authorList>
            <person name="Biggel M."/>
        </authorList>
    </citation>
    <scope>NUCLEOTIDE SEQUENCE</scope>
    <source>
        <strain evidence="5">W51</strain>
    </source>
</reference>
<dbReference type="InterPro" id="IPR046469">
    <property type="entry name" value="SAM_HAT_N"/>
</dbReference>
<evidence type="ECO:0000256" key="2">
    <source>
        <dbReference type="ARBA" id="ARBA00024035"/>
    </source>
</evidence>
<accession>A0A9Q8Q4M7</accession>
<dbReference type="RefSeq" id="WP_047256628.1">
    <property type="nucleotide sequence ID" value="NZ_CAWMFK010000012.1"/>
</dbReference>
<protein>
    <submittedName>
        <fullName evidence="5">S-adenosyl-l-methionine hydroxide adenosyltransferase family protein</fullName>
    </submittedName>
</protein>
<evidence type="ECO:0000313" key="6">
    <source>
        <dbReference type="Proteomes" id="UP000829116"/>
    </source>
</evidence>
<dbReference type="PIRSF" id="PIRSF006779">
    <property type="entry name" value="UCP006779"/>
    <property type="match status" value="1"/>
</dbReference>
<gene>
    <name evidence="5" type="ORF">MNY72_06420</name>
</gene>
<evidence type="ECO:0000256" key="1">
    <source>
        <dbReference type="ARBA" id="ARBA00022691"/>
    </source>
</evidence>
<evidence type="ECO:0000259" key="4">
    <source>
        <dbReference type="Pfam" id="PF20257"/>
    </source>
</evidence>
<dbReference type="Gene3D" id="2.40.30.90">
    <property type="entry name" value="Bacterial fluorinating enzyme like"/>
    <property type="match status" value="1"/>
</dbReference>